<keyword evidence="10" id="KW-0472">Membrane</keyword>
<evidence type="ECO:0000256" key="4">
    <source>
        <dbReference type="ARBA" id="ARBA00022692"/>
    </source>
</evidence>
<dbReference type="EMBL" id="HBIX01005252">
    <property type="protein sequence ID" value="CAE0711424.1"/>
    <property type="molecule type" value="Transcribed_RNA"/>
</dbReference>
<evidence type="ECO:0000256" key="7">
    <source>
        <dbReference type="ARBA" id="ARBA00022989"/>
    </source>
</evidence>
<comment type="cofactor">
    <cofactor evidence="1">
        <name>L-ascorbate</name>
        <dbReference type="ChEBI" id="CHEBI:38290"/>
    </cofactor>
</comment>
<name>A0A7S4AD07_9STRA</name>
<protein>
    <recommendedName>
        <fullName evidence="16">Procollagen-proline 4-dioxygenase</fullName>
    </recommendedName>
</protein>
<feature type="region of interest" description="Disordered" evidence="11">
    <location>
        <begin position="111"/>
        <end position="145"/>
    </location>
</feature>
<dbReference type="Gene3D" id="2.60.120.620">
    <property type="entry name" value="q2cbj1_9rhob like domain"/>
    <property type="match status" value="1"/>
</dbReference>
<dbReference type="GO" id="GO:0005783">
    <property type="term" value="C:endoplasmic reticulum"/>
    <property type="evidence" value="ECO:0007669"/>
    <property type="project" value="TreeGrafter"/>
</dbReference>
<evidence type="ECO:0000256" key="10">
    <source>
        <dbReference type="ARBA" id="ARBA00023136"/>
    </source>
</evidence>
<evidence type="ECO:0000256" key="12">
    <source>
        <dbReference type="SAM" id="SignalP"/>
    </source>
</evidence>
<dbReference type="InterPro" id="IPR006620">
    <property type="entry name" value="Pro_4_hyd_alph"/>
</dbReference>
<keyword evidence="4" id="KW-0812">Transmembrane</keyword>
<feature type="domain" description="ShKT" evidence="14">
    <location>
        <begin position="75"/>
        <end position="110"/>
    </location>
</feature>
<keyword evidence="9" id="KW-0408">Iron</keyword>
<dbReference type="PROSITE" id="PS51471">
    <property type="entry name" value="FE2OG_OXY"/>
    <property type="match status" value="1"/>
</dbReference>
<evidence type="ECO:0008006" key="16">
    <source>
        <dbReference type="Google" id="ProtNLM"/>
    </source>
</evidence>
<feature type="chain" id="PRO_5030824660" description="Procollagen-proline 4-dioxygenase" evidence="12">
    <location>
        <begin position="24"/>
        <end position="572"/>
    </location>
</feature>
<dbReference type="PANTHER" id="PTHR10869:SF233">
    <property type="entry name" value="FE2OG DIOXYGENASE DOMAIN-CONTAINING PROTEIN"/>
    <property type="match status" value="1"/>
</dbReference>
<proteinExistence type="predicted"/>
<dbReference type="InterPro" id="IPR005123">
    <property type="entry name" value="Oxoglu/Fe-dep_dioxygenase_dom"/>
</dbReference>
<sequence>MNRTIAALQGLLLTLLLVQKVACQECGANGDCDKHERCSVWAEEGECYRSPSYMLKICPTSCGESMIEPPGGNECIDAHENCAAWAELNECDTSFSVLDYCLLSCGVGRCKSKTKSDDDDDDDDDDDNYDNYDDNTGEETSNTTCTNNHEHCEGWAEMGECHDNPEFMLANCAKACDSCDNHMSRTTSGTRRETSATANDFLLRRTAKFGALQTADDHEYEQATLDTIQNMMEYFESKDYKSLPSNIKKNCKNDHELCSYWATIGECEKNMAFMKVGCAPVCQSCHLLDVANRCPELPDAVPALKEGDLNQIFERIVETAPGNRTTLTAKERRELVKLEMTEYTVTVHSRPNAVTNANANSISRDKKLDPWVIALDNFLTDEECDALIQHGYDAGYKRSEDVGALKFDGTYGSVQSTGRTSENAWCGVANECRGKTVPKRILNRMSSIMGIPTGNSEDFQILKYEVGQFYKTHHDYIGYQKNRQCGPRILTFFLYLSDVEAGGGTDFPDLGITVMPKKGRAVLWPSVYNAQPLYEDSRMMHQALPVVAGTKFGANVWVHMYDYLGPLAHGCD</sequence>
<evidence type="ECO:0000256" key="5">
    <source>
        <dbReference type="ARBA" id="ARBA00022723"/>
    </source>
</evidence>
<evidence type="ECO:0000256" key="3">
    <source>
        <dbReference type="ARBA" id="ARBA00004308"/>
    </source>
</evidence>
<keyword evidence="5" id="KW-0479">Metal-binding</keyword>
<evidence type="ECO:0000256" key="1">
    <source>
        <dbReference type="ARBA" id="ARBA00001961"/>
    </source>
</evidence>
<comment type="subcellular location">
    <subcellularLocation>
        <location evidence="3">Endomembrane system</location>
    </subcellularLocation>
    <subcellularLocation>
        <location evidence="2">Membrane</location>
        <topology evidence="2">Single-pass membrane protein</topology>
    </subcellularLocation>
</comment>
<accession>A0A7S4AD07</accession>
<dbReference type="InterPro" id="IPR044862">
    <property type="entry name" value="Pro_4_hyd_alph_FE2OG_OXY"/>
</dbReference>
<evidence type="ECO:0000256" key="8">
    <source>
        <dbReference type="ARBA" id="ARBA00023002"/>
    </source>
</evidence>
<evidence type="ECO:0000256" key="2">
    <source>
        <dbReference type="ARBA" id="ARBA00004167"/>
    </source>
</evidence>
<reference evidence="15" key="1">
    <citation type="submission" date="2021-01" db="EMBL/GenBank/DDBJ databases">
        <authorList>
            <person name="Corre E."/>
            <person name="Pelletier E."/>
            <person name="Niang G."/>
            <person name="Scheremetjew M."/>
            <person name="Finn R."/>
            <person name="Kale V."/>
            <person name="Holt S."/>
            <person name="Cochrane G."/>
            <person name="Meng A."/>
            <person name="Brown T."/>
            <person name="Cohen L."/>
        </authorList>
    </citation>
    <scope>NUCLEOTIDE SEQUENCE</scope>
    <source>
        <strain evidence="15">10249 10 AB</strain>
    </source>
</reference>
<dbReference type="Pfam" id="PF13640">
    <property type="entry name" value="2OG-FeII_Oxy_3"/>
    <property type="match status" value="1"/>
</dbReference>
<dbReference type="InterPro" id="IPR003582">
    <property type="entry name" value="ShKT_dom"/>
</dbReference>
<keyword evidence="8" id="KW-0560">Oxidoreductase</keyword>
<feature type="signal peptide" evidence="12">
    <location>
        <begin position="1"/>
        <end position="23"/>
    </location>
</feature>
<evidence type="ECO:0000256" key="11">
    <source>
        <dbReference type="SAM" id="MobiDB-lite"/>
    </source>
</evidence>
<feature type="domain" description="Fe2OG dioxygenase" evidence="13">
    <location>
        <begin position="455"/>
        <end position="560"/>
    </location>
</feature>
<evidence type="ECO:0000313" key="15">
    <source>
        <dbReference type="EMBL" id="CAE0711424.1"/>
    </source>
</evidence>
<dbReference type="AlphaFoldDB" id="A0A7S4AD07"/>
<evidence type="ECO:0000259" key="13">
    <source>
        <dbReference type="PROSITE" id="PS51471"/>
    </source>
</evidence>
<organism evidence="15">
    <name type="scientific">Pseudo-nitzschia australis</name>
    <dbReference type="NCBI Taxonomy" id="44445"/>
    <lineage>
        <taxon>Eukaryota</taxon>
        <taxon>Sar</taxon>
        <taxon>Stramenopiles</taxon>
        <taxon>Ochrophyta</taxon>
        <taxon>Bacillariophyta</taxon>
        <taxon>Bacillariophyceae</taxon>
        <taxon>Bacillariophycidae</taxon>
        <taxon>Bacillariales</taxon>
        <taxon>Bacillariaceae</taxon>
        <taxon>Pseudo-nitzschia</taxon>
    </lineage>
</organism>
<dbReference type="GO" id="GO:0031418">
    <property type="term" value="F:L-ascorbic acid binding"/>
    <property type="evidence" value="ECO:0007669"/>
    <property type="project" value="InterPro"/>
</dbReference>
<dbReference type="GO" id="GO:0004656">
    <property type="term" value="F:procollagen-proline 4-dioxygenase activity"/>
    <property type="evidence" value="ECO:0007669"/>
    <property type="project" value="TreeGrafter"/>
</dbReference>
<dbReference type="GO" id="GO:0016020">
    <property type="term" value="C:membrane"/>
    <property type="evidence" value="ECO:0007669"/>
    <property type="project" value="UniProtKB-SubCell"/>
</dbReference>
<dbReference type="SMART" id="SM00254">
    <property type="entry name" value="ShKT"/>
    <property type="match status" value="4"/>
</dbReference>
<evidence type="ECO:0000259" key="14">
    <source>
        <dbReference type="PROSITE" id="PS51670"/>
    </source>
</evidence>
<dbReference type="SMART" id="SM00702">
    <property type="entry name" value="P4Hc"/>
    <property type="match status" value="1"/>
</dbReference>
<evidence type="ECO:0000256" key="6">
    <source>
        <dbReference type="ARBA" id="ARBA00022964"/>
    </source>
</evidence>
<dbReference type="Pfam" id="PF01549">
    <property type="entry name" value="ShK"/>
    <property type="match status" value="4"/>
</dbReference>
<feature type="domain" description="ShKT" evidence="14">
    <location>
        <begin position="251"/>
        <end position="285"/>
    </location>
</feature>
<keyword evidence="6" id="KW-0223">Dioxygenase</keyword>
<dbReference type="GO" id="GO:0005506">
    <property type="term" value="F:iron ion binding"/>
    <property type="evidence" value="ECO:0007669"/>
    <property type="project" value="InterPro"/>
</dbReference>
<dbReference type="PROSITE" id="PS51670">
    <property type="entry name" value="SHKT"/>
    <property type="match status" value="3"/>
</dbReference>
<dbReference type="InterPro" id="IPR045054">
    <property type="entry name" value="P4HA-like"/>
</dbReference>
<evidence type="ECO:0000256" key="9">
    <source>
        <dbReference type="ARBA" id="ARBA00023004"/>
    </source>
</evidence>
<dbReference type="FunFam" id="2.60.120.620:FF:000031">
    <property type="entry name" value="Predicted protein"/>
    <property type="match status" value="1"/>
</dbReference>
<feature type="compositionally biased region" description="Acidic residues" evidence="11">
    <location>
        <begin position="117"/>
        <end position="137"/>
    </location>
</feature>
<feature type="domain" description="ShKT" evidence="14">
    <location>
        <begin position="145"/>
        <end position="179"/>
    </location>
</feature>
<dbReference type="PANTHER" id="PTHR10869">
    <property type="entry name" value="PROLYL 4-HYDROXYLASE ALPHA SUBUNIT"/>
    <property type="match status" value="1"/>
</dbReference>
<keyword evidence="7" id="KW-1133">Transmembrane helix</keyword>
<keyword evidence="12" id="KW-0732">Signal</keyword>
<gene>
    <name evidence="15" type="ORF">PAUS00366_LOCUS4176</name>
</gene>